<dbReference type="PANTHER" id="PTHR14614">
    <property type="entry name" value="HEPATOCELLULAR CARCINOMA-ASSOCIATED ANTIGEN"/>
    <property type="match status" value="1"/>
</dbReference>
<name>A0A9P5YI72_9AGAR</name>
<evidence type="ECO:0000313" key="2">
    <source>
        <dbReference type="Proteomes" id="UP000807353"/>
    </source>
</evidence>
<gene>
    <name evidence="1" type="ORF">BDZ94DRAFT_1151737</name>
</gene>
<dbReference type="InterPro" id="IPR019410">
    <property type="entry name" value="Methyltransf_16"/>
</dbReference>
<accession>A0A9P5YI72</accession>
<dbReference type="InterPro" id="IPR029063">
    <property type="entry name" value="SAM-dependent_MTases_sf"/>
</dbReference>
<evidence type="ECO:0000313" key="1">
    <source>
        <dbReference type="EMBL" id="KAF9469744.1"/>
    </source>
</evidence>
<sequence>MTLLTLELFEILRGFSSLVPPNSLIFPTRLSSSLIHDFFLTSILTSPHFKIFPPSVQYQKQFWKWAITHLETLDGDEASASTDPRIYDHYISLMPPPGPALGSAKIDSRCLQGLPLQVPPSQSYVTHFWRVPSEGPEYHVPGGTINTTEYETVTLLESRTTIESGTTGLRTWLASFVLSEYLINHPADLVRNKRILELGSGIGFLGIIVASLQQDVSPKNTSNIGLCMSDINEDILQRCKENIQLSSSESALNRNISYRIIDWSSALDPETLPSLYQLIQGEINADLVLGADLVFDPTLIPALIATIKLCLQPKHVSSTSKTIPKMALISVTVRNQNTLTTFLSLAQGAFFLSSYNLPLLTLKYTGEHLRVEELKKQSQTLFLETIENNNHDNVKLFRFSLQNVSM</sequence>
<dbReference type="OrthoDB" id="194386at2759"/>
<dbReference type="PANTHER" id="PTHR14614:SF130">
    <property type="entry name" value="PROTEIN-LYSINE N-METHYLTRANSFERASE EEF2KMT"/>
    <property type="match status" value="1"/>
</dbReference>
<keyword evidence="1" id="KW-0489">Methyltransferase</keyword>
<dbReference type="Gene3D" id="3.40.50.150">
    <property type="entry name" value="Vaccinia Virus protein VP39"/>
    <property type="match status" value="1"/>
</dbReference>
<keyword evidence="1" id="KW-0808">Transferase</keyword>
<comment type="caution">
    <text evidence="1">The sequence shown here is derived from an EMBL/GenBank/DDBJ whole genome shotgun (WGS) entry which is preliminary data.</text>
</comment>
<proteinExistence type="predicted"/>
<dbReference type="SUPFAM" id="SSF53335">
    <property type="entry name" value="S-adenosyl-L-methionine-dependent methyltransferases"/>
    <property type="match status" value="1"/>
</dbReference>
<dbReference type="EMBL" id="MU150229">
    <property type="protein sequence ID" value="KAF9469744.1"/>
    <property type="molecule type" value="Genomic_DNA"/>
</dbReference>
<dbReference type="AlphaFoldDB" id="A0A9P5YI72"/>
<dbReference type="Pfam" id="PF10294">
    <property type="entry name" value="Methyltransf_16"/>
    <property type="match status" value="1"/>
</dbReference>
<dbReference type="GO" id="GO:0032259">
    <property type="term" value="P:methylation"/>
    <property type="evidence" value="ECO:0007669"/>
    <property type="project" value="UniProtKB-KW"/>
</dbReference>
<keyword evidence="2" id="KW-1185">Reference proteome</keyword>
<dbReference type="Proteomes" id="UP000807353">
    <property type="component" value="Unassembled WGS sequence"/>
</dbReference>
<organism evidence="1 2">
    <name type="scientific">Collybia nuda</name>
    <dbReference type="NCBI Taxonomy" id="64659"/>
    <lineage>
        <taxon>Eukaryota</taxon>
        <taxon>Fungi</taxon>
        <taxon>Dikarya</taxon>
        <taxon>Basidiomycota</taxon>
        <taxon>Agaricomycotina</taxon>
        <taxon>Agaricomycetes</taxon>
        <taxon>Agaricomycetidae</taxon>
        <taxon>Agaricales</taxon>
        <taxon>Tricholomatineae</taxon>
        <taxon>Clitocybaceae</taxon>
        <taxon>Collybia</taxon>
    </lineage>
</organism>
<dbReference type="GO" id="GO:0008757">
    <property type="term" value="F:S-adenosylmethionine-dependent methyltransferase activity"/>
    <property type="evidence" value="ECO:0007669"/>
    <property type="project" value="UniProtKB-ARBA"/>
</dbReference>
<protein>
    <submittedName>
        <fullName evidence="1">Methyltransferase-domain-containing protein</fullName>
    </submittedName>
</protein>
<reference evidence="1" key="1">
    <citation type="submission" date="2020-11" db="EMBL/GenBank/DDBJ databases">
        <authorList>
            <consortium name="DOE Joint Genome Institute"/>
            <person name="Ahrendt S."/>
            <person name="Riley R."/>
            <person name="Andreopoulos W."/>
            <person name="Labutti K."/>
            <person name="Pangilinan J."/>
            <person name="Ruiz-Duenas F.J."/>
            <person name="Barrasa J.M."/>
            <person name="Sanchez-Garcia M."/>
            <person name="Camarero S."/>
            <person name="Miyauchi S."/>
            <person name="Serrano A."/>
            <person name="Linde D."/>
            <person name="Babiker R."/>
            <person name="Drula E."/>
            <person name="Ayuso-Fernandez I."/>
            <person name="Pacheco R."/>
            <person name="Padilla G."/>
            <person name="Ferreira P."/>
            <person name="Barriuso J."/>
            <person name="Kellner H."/>
            <person name="Castanera R."/>
            <person name="Alfaro M."/>
            <person name="Ramirez L."/>
            <person name="Pisabarro A.G."/>
            <person name="Kuo A."/>
            <person name="Tritt A."/>
            <person name="Lipzen A."/>
            <person name="He G."/>
            <person name="Yan M."/>
            <person name="Ng V."/>
            <person name="Cullen D."/>
            <person name="Martin F."/>
            <person name="Rosso M.-N."/>
            <person name="Henrissat B."/>
            <person name="Hibbett D."/>
            <person name="Martinez A.T."/>
            <person name="Grigoriev I.V."/>
        </authorList>
    </citation>
    <scope>NUCLEOTIDE SEQUENCE</scope>
    <source>
        <strain evidence="1">CBS 247.69</strain>
    </source>
</reference>